<comment type="caution">
    <text evidence="1">The sequence shown here is derived from an EMBL/GenBank/DDBJ whole genome shotgun (WGS) entry which is preliminary data.</text>
</comment>
<accession>A0ABN8RDM1</accession>
<gene>
    <name evidence="1" type="ORF">PLOB_00018545</name>
</gene>
<protein>
    <submittedName>
        <fullName evidence="1">Uncharacterized protein</fullName>
    </submittedName>
</protein>
<keyword evidence="2" id="KW-1185">Reference proteome</keyword>
<proteinExistence type="predicted"/>
<evidence type="ECO:0000313" key="2">
    <source>
        <dbReference type="Proteomes" id="UP001159405"/>
    </source>
</evidence>
<sequence length="344" mass="39519">MWICYRHRHTLGKFWRSAKVTCQYPGHAGVRKRIQGRDVITLHMSQDIQKLFGGRENALIASALFVGNVRRNSIPIIKIFRKFQPLKAPLTKRWEVATSNEKENCLKTAEMSCRLVCGVIAPNDPDKLYEALVTTTEKQSSHDILTLTTAYKNAPTKNLKIQILSLYVLNYSTEELKKLHEPFEKLSDRQIKKARHQAKINGPGVPLKKAISHRVRIDMVKLDHFLTFVDRPYFYQDVAYGQRTLKLESGERLAMPNIIRTVTRSTMIAQYLAFCEDDGFQPLSRATMYRVLKVREASQRKSLQGLDNISADGAEGFQRINRIVEELEEEYGVSKDWCSDVRTA</sequence>
<reference evidence="1 2" key="1">
    <citation type="submission" date="2022-05" db="EMBL/GenBank/DDBJ databases">
        <authorList>
            <consortium name="Genoscope - CEA"/>
            <person name="William W."/>
        </authorList>
    </citation>
    <scope>NUCLEOTIDE SEQUENCE [LARGE SCALE GENOMIC DNA]</scope>
</reference>
<organism evidence="1 2">
    <name type="scientific">Porites lobata</name>
    <dbReference type="NCBI Taxonomy" id="104759"/>
    <lineage>
        <taxon>Eukaryota</taxon>
        <taxon>Metazoa</taxon>
        <taxon>Cnidaria</taxon>
        <taxon>Anthozoa</taxon>
        <taxon>Hexacorallia</taxon>
        <taxon>Scleractinia</taxon>
        <taxon>Fungiina</taxon>
        <taxon>Poritidae</taxon>
        <taxon>Porites</taxon>
    </lineage>
</organism>
<dbReference type="Proteomes" id="UP001159405">
    <property type="component" value="Unassembled WGS sequence"/>
</dbReference>
<evidence type="ECO:0000313" key="1">
    <source>
        <dbReference type="EMBL" id="CAH3176908.1"/>
    </source>
</evidence>
<dbReference type="EMBL" id="CALNXK010000218">
    <property type="protein sequence ID" value="CAH3176908.1"/>
    <property type="molecule type" value="Genomic_DNA"/>
</dbReference>
<name>A0ABN8RDM1_9CNID</name>